<evidence type="ECO:0000313" key="3">
    <source>
        <dbReference type="EMBL" id="KGX89880.1"/>
    </source>
</evidence>
<reference evidence="3 4" key="1">
    <citation type="submission" date="2013-08" db="EMBL/GenBank/DDBJ databases">
        <authorList>
            <person name="Huang J."/>
            <person name="Wang G."/>
        </authorList>
    </citation>
    <scope>NUCLEOTIDE SEQUENCE [LARGE SCALE GENOMIC DNA]</scope>
    <source>
        <strain evidence="3 4">BH030004</strain>
    </source>
</reference>
<protein>
    <recommendedName>
        <fullName evidence="5">DUF2254 domain-containing protein</fullName>
    </recommendedName>
</protein>
<evidence type="ECO:0000313" key="4">
    <source>
        <dbReference type="Proteomes" id="UP000030403"/>
    </source>
</evidence>
<dbReference type="AlphaFoldDB" id="A0A0A5GFI3"/>
<evidence type="ECO:0000256" key="1">
    <source>
        <dbReference type="ARBA" id="ARBA00022679"/>
    </source>
</evidence>
<comment type="caution">
    <text evidence="3">The sequence shown here is derived from an EMBL/GenBank/DDBJ whole genome shotgun (WGS) entry which is preliminary data.</text>
</comment>
<feature type="transmembrane region" description="Helical" evidence="2">
    <location>
        <begin position="137"/>
        <end position="159"/>
    </location>
</feature>
<keyword evidence="2" id="KW-0472">Membrane</keyword>
<evidence type="ECO:0000256" key="2">
    <source>
        <dbReference type="SAM" id="Phobius"/>
    </source>
</evidence>
<dbReference type="InterPro" id="IPR036566">
    <property type="entry name" value="PYNP-like_C_sf"/>
</dbReference>
<dbReference type="Proteomes" id="UP000030403">
    <property type="component" value="Unassembled WGS sequence"/>
</dbReference>
<dbReference type="Pfam" id="PF10011">
    <property type="entry name" value="DUF2254"/>
    <property type="match status" value="1"/>
</dbReference>
<dbReference type="SUPFAM" id="SSF54680">
    <property type="entry name" value="Pyrimidine nucleoside phosphorylase C-terminal domain"/>
    <property type="match status" value="1"/>
</dbReference>
<keyword evidence="4" id="KW-1185">Reference proteome</keyword>
<accession>A0A0A5GFI3</accession>
<evidence type="ECO:0008006" key="5">
    <source>
        <dbReference type="Google" id="ProtNLM"/>
    </source>
</evidence>
<dbReference type="STRING" id="1385511.GCA_000425225_02752"/>
<feature type="transmembrane region" description="Helical" evidence="2">
    <location>
        <begin position="111"/>
        <end position="130"/>
    </location>
</feature>
<feature type="transmembrane region" description="Helical" evidence="2">
    <location>
        <begin position="20"/>
        <end position="44"/>
    </location>
</feature>
<dbReference type="GO" id="GO:0006213">
    <property type="term" value="P:pyrimidine nucleoside metabolic process"/>
    <property type="evidence" value="ECO:0007669"/>
    <property type="project" value="InterPro"/>
</dbReference>
<dbReference type="GO" id="GO:0016763">
    <property type="term" value="F:pentosyltransferase activity"/>
    <property type="evidence" value="ECO:0007669"/>
    <property type="project" value="InterPro"/>
</dbReference>
<dbReference type="InterPro" id="IPR018723">
    <property type="entry name" value="DUF2254_membrane"/>
</dbReference>
<feature type="transmembrane region" description="Helical" evidence="2">
    <location>
        <begin position="65"/>
        <end position="91"/>
    </location>
</feature>
<dbReference type="eggNOG" id="COG4325">
    <property type="taxonomic scope" value="Bacteria"/>
</dbReference>
<keyword evidence="2" id="KW-0812">Transmembrane</keyword>
<dbReference type="OrthoDB" id="2955631at2"/>
<proteinExistence type="predicted"/>
<keyword evidence="2" id="KW-1133">Transmembrane helix</keyword>
<sequence length="457" mass="53601">MKFSWKDSLFWIRIRDSYWFMPSIYSIFSIIAVAITTMVDVYYIQEVKRYIPELFLTTRSTAMSLYSALITSILTMTTISFSSIMVVLTTYSQQFSPRTLQDFMTDQVTQNVLGVYVFGFIFALLNLVLLTESKTKVLISPFFTVIVAIITLGFFVVFIHHSSRWVQVNNLIGKIQDETYRVIGKKFSEKSYGVYEQWDENEVKRIKNKERQIVKVQQSGYIQHVQFKSLIQWAMDQDVVIDIHFQVGDYVEAGTPLLSYYADKNKDEVNESSFRKYIMIGKERTNLQDIEFAIQKLVEIALRAISPGINDPHTAINCINRIGSLLAELGQEYKAYRYYSDQEDELRVILEPKQYFEYLYKSFYQIRLYGKNDVSVMNGVLEALYKIAKVNDEKVREVIWDFTLYMIKAIEDEQYYSYDYELIKRMADQIAEVCEKDPDQIPLTNHTERGRVNKESL</sequence>
<gene>
    <name evidence="3" type="ORF">N783_03225</name>
</gene>
<dbReference type="RefSeq" id="WP_051255076.1">
    <property type="nucleotide sequence ID" value="NZ_AULJ01000034.1"/>
</dbReference>
<dbReference type="EMBL" id="AVPF01000011">
    <property type="protein sequence ID" value="KGX89880.1"/>
    <property type="molecule type" value="Genomic_DNA"/>
</dbReference>
<organism evidence="3 4">
    <name type="scientific">Pontibacillus marinus BH030004 = DSM 16465</name>
    <dbReference type="NCBI Taxonomy" id="1385511"/>
    <lineage>
        <taxon>Bacteria</taxon>
        <taxon>Bacillati</taxon>
        <taxon>Bacillota</taxon>
        <taxon>Bacilli</taxon>
        <taxon>Bacillales</taxon>
        <taxon>Bacillaceae</taxon>
        <taxon>Pontibacillus</taxon>
    </lineage>
</organism>
<name>A0A0A5GFI3_9BACI</name>
<keyword evidence="1" id="KW-0808">Transferase</keyword>